<evidence type="ECO:0000259" key="6">
    <source>
        <dbReference type="PROSITE" id="PS50004"/>
    </source>
</evidence>
<feature type="region of interest" description="Disordered" evidence="4">
    <location>
        <begin position="1172"/>
        <end position="1250"/>
    </location>
</feature>
<dbReference type="OMA" id="PWKPDLV"/>
<dbReference type="Gene3D" id="2.30.29.30">
    <property type="entry name" value="Pleckstrin-homology domain (PH domain)/Phosphotyrosine-binding domain (PTB)"/>
    <property type="match status" value="1"/>
</dbReference>
<dbReference type="InterPro" id="IPR000008">
    <property type="entry name" value="C2_dom"/>
</dbReference>
<dbReference type="FunFam" id="1.10.506.10:FF:000001">
    <property type="entry name" value="Ras GTPase-activating protein nGAP isoform 2"/>
    <property type="match status" value="1"/>
</dbReference>
<dbReference type="PROSITE" id="PS50018">
    <property type="entry name" value="RAS_GTPASE_ACTIV_2"/>
    <property type="match status" value="1"/>
</dbReference>
<evidence type="ECO:0000313" key="8">
    <source>
        <dbReference type="Ensembl" id="ENSTRUP00000054004.2"/>
    </source>
</evidence>
<reference evidence="8" key="2">
    <citation type="submission" date="2025-08" db="UniProtKB">
        <authorList>
            <consortium name="Ensembl"/>
        </authorList>
    </citation>
    <scope>IDENTIFICATION</scope>
</reference>
<feature type="domain" description="Ras-GAP" evidence="7">
    <location>
        <begin position="372"/>
        <end position="564"/>
    </location>
</feature>
<protein>
    <submittedName>
        <fullName evidence="8">DAB2 interacting protein b</fullName>
    </submittedName>
</protein>
<dbReference type="InterPro" id="IPR021887">
    <property type="entry name" value="DAB2P_C"/>
</dbReference>
<keyword evidence="9" id="KW-1185">Reference proteome</keyword>
<dbReference type="SUPFAM" id="SSF49562">
    <property type="entry name" value="C2 domain (Calcium/lipid-binding domain, CaLB)"/>
    <property type="match status" value="1"/>
</dbReference>
<evidence type="ECO:0000256" key="2">
    <source>
        <dbReference type="ARBA" id="ARBA00022553"/>
    </source>
</evidence>
<dbReference type="PROSITE" id="PS50004">
    <property type="entry name" value="C2"/>
    <property type="match status" value="1"/>
</dbReference>
<dbReference type="SUPFAM" id="SSF50729">
    <property type="entry name" value="PH domain-like"/>
    <property type="match status" value="1"/>
</dbReference>
<dbReference type="InterPro" id="IPR057606">
    <property type="entry name" value="SynGAP1-like_PH"/>
</dbReference>
<feature type="compositionally biased region" description="Basic residues" evidence="4">
    <location>
        <begin position="23"/>
        <end position="35"/>
    </location>
</feature>
<accession>A0A3B5KKV3</accession>
<dbReference type="PANTHER" id="PTHR10194">
    <property type="entry name" value="RAS GTPASE-ACTIVATING PROTEINS"/>
    <property type="match status" value="1"/>
</dbReference>
<dbReference type="CDD" id="cd04013">
    <property type="entry name" value="C2_SynGAP_like"/>
    <property type="match status" value="1"/>
</dbReference>
<dbReference type="GeneTree" id="ENSGT00940000155853"/>
<dbReference type="Pfam" id="PF12004">
    <property type="entry name" value="DAB2P_C"/>
    <property type="match status" value="1"/>
</dbReference>
<keyword evidence="1" id="KW-0343">GTPase activation</keyword>
<dbReference type="CDD" id="cd05136">
    <property type="entry name" value="RasGAP_DAB2IP"/>
    <property type="match status" value="1"/>
</dbReference>
<feature type="domain" description="PH" evidence="5">
    <location>
        <begin position="169"/>
        <end position="203"/>
    </location>
</feature>
<dbReference type="Gene3D" id="2.60.40.150">
    <property type="entry name" value="C2 domain"/>
    <property type="match status" value="1"/>
</dbReference>
<sequence length="1250" mass="138727">MAGVARKGSGRPSYYYRFLGKSRLQRQRSRSRSRTRPAANRESPPERTGRRRSMPGSPADKATPAMEATSAAATPFRVTVSTGFLSRRLKGSIKRTKSQPKLDRNSSFRHILPGFRSMDNDRSHLMPRLKESRSHESLLSPSSAVEALDLSMEDEVIIKPVHSSILGQDYCFEVTTSSGSKCFSCRSSAERDKWMENLRRAVQPNKDNSRRVENMLKLWIIEAKDLPAKKKYFCELCLDDSLYARTTCKLKTDNVFWGEHFEFNNLPPVKSITAHLYKDTDKKKKKDKNNYIGLVNIPIAAVTGRQFVEKWYPVSTPNPPKGKTSGPMIRIKARYQSMSILPMEMYKEFAEYTTNNYMLLCSVLEPGISVKNKEEMACALVHILQSTGKAKDFLTDLMMSEVDRCGENDHLIFRENTLATKAIEEYLKLVGQKYLQDALGEFIKALYESDENCEVDPSKCSSGDLLEHQSNLKMCCELAFCKIINSYCVFPRELKEVFASWRQECSNRGHLDISERLISASLFLRFLCPAIMSPSLFNLMQEYPDDRTARTLTLIAKVTQNLANFTKFGNKEEYMSFMNQFLEHEWTNMQRFLLEISNPETISNTAGFEGYIDLGRELSTLHSLLSEVVSQMDQSASSKLGPLPRILREVNAALSNPSSVPMMVPGLSSEPMASPPMEAGCGISSGLQKMVIDNDLAGLVDFTRLPSPTPENKDLFFVTRSSGIQPSPARSSSYSETNEPDLGMSNGSKSLSMVDLQDTHNLEGGPGPSSSDNLGEVPASMGGWSARIPQPSIPAARRPGQTPTAMGTEGTPGRPAQLLAPLSFQNPVYQMAACLPVSPRGMTDSGSECHSSVSSHSNNEDGPAGGKHAFLNHGGGGGGSSGDEYARRSGEFNRRQLSLTEMHHQPAVPRQNSAGPQRRIDQPPPQSITRGRTPPNLSGGPYPRPSSGNMMTSSPDWPGSGARLRQQSSSSKGDSPETKQRAHHKQAPSPVNPSALDRTAAWLLNMNMQYLDHEGLESDTLRNREDLTQVEKYQQEIAVLQEKLRASVQKLEEYESRLKGQDEQAQKVLMEYQARLEESEERLRRQQDDKDLQMKSIISRLMSVEEELKKDHSDMQAVVDSKQKIIDAQVSLQPAGLPTFFSGVWSAAPPVAPPHPRVSADVCARVRAGEAHRLAGRGQRPPDERPVAAEGALQPADPQRHLPHQPHQAADHRERGVQEQQQLLGPAPVPRPGGGGHTPAGSERRVFQTG</sequence>
<evidence type="ECO:0000256" key="4">
    <source>
        <dbReference type="SAM" id="MobiDB-lite"/>
    </source>
</evidence>
<feature type="coiled-coil region" evidence="3">
    <location>
        <begin position="1023"/>
        <end position="1096"/>
    </location>
</feature>
<gene>
    <name evidence="8" type="primary">dab2ip</name>
</gene>
<feature type="region of interest" description="Disordered" evidence="4">
    <location>
        <begin position="719"/>
        <end position="812"/>
    </location>
</feature>
<keyword evidence="3" id="KW-0175">Coiled coil</keyword>
<dbReference type="SMART" id="SM00239">
    <property type="entry name" value="C2"/>
    <property type="match status" value="1"/>
</dbReference>
<dbReference type="Gene3D" id="1.10.506.10">
    <property type="entry name" value="GTPase Activation - p120gap, domain 1"/>
    <property type="match status" value="2"/>
</dbReference>
<evidence type="ECO:0000259" key="7">
    <source>
        <dbReference type="PROSITE" id="PS50018"/>
    </source>
</evidence>
<reference evidence="8" key="3">
    <citation type="submission" date="2025-09" db="UniProtKB">
        <authorList>
            <consortium name="Ensembl"/>
        </authorList>
    </citation>
    <scope>IDENTIFICATION</scope>
</reference>
<proteinExistence type="predicted"/>
<dbReference type="SMART" id="SM00233">
    <property type="entry name" value="PH"/>
    <property type="match status" value="1"/>
</dbReference>
<dbReference type="InterPro" id="IPR023152">
    <property type="entry name" value="RasGAP_CS"/>
</dbReference>
<organism evidence="8 9">
    <name type="scientific">Takifugu rubripes</name>
    <name type="common">Japanese pufferfish</name>
    <name type="synonym">Fugu rubripes</name>
    <dbReference type="NCBI Taxonomy" id="31033"/>
    <lineage>
        <taxon>Eukaryota</taxon>
        <taxon>Metazoa</taxon>
        <taxon>Chordata</taxon>
        <taxon>Craniata</taxon>
        <taxon>Vertebrata</taxon>
        <taxon>Euteleostomi</taxon>
        <taxon>Actinopterygii</taxon>
        <taxon>Neopterygii</taxon>
        <taxon>Teleostei</taxon>
        <taxon>Neoteleostei</taxon>
        <taxon>Acanthomorphata</taxon>
        <taxon>Eupercaria</taxon>
        <taxon>Tetraodontiformes</taxon>
        <taxon>Tetradontoidea</taxon>
        <taxon>Tetraodontidae</taxon>
        <taxon>Takifugu</taxon>
    </lineage>
</organism>
<dbReference type="Pfam" id="PF25321">
    <property type="entry name" value="PH_RASGAP"/>
    <property type="match status" value="1"/>
</dbReference>
<keyword evidence="2" id="KW-0597">Phosphoprotein</keyword>
<evidence type="ECO:0000259" key="5">
    <source>
        <dbReference type="PROSITE" id="PS50003"/>
    </source>
</evidence>
<dbReference type="FunCoup" id="A0A3B5KKV3">
    <property type="interactions" value="488"/>
</dbReference>
<dbReference type="PROSITE" id="PS00509">
    <property type="entry name" value="RAS_GTPASE_ACTIV_1"/>
    <property type="match status" value="1"/>
</dbReference>
<dbReference type="PROSITE" id="PS50003">
    <property type="entry name" value="PH_DOMAIN"/>
    <property type="match status" value="1"/>
</dbReference>
<feature type="region of interest" description="Disordered" evidence="4">
    <location>
        <begin position="840"/>
        <end position="886"/>
    </location>
</feature>
<name>A0A3B5KKV3_TAKRU</name>
<feature type="region of interest" description="Disordered" evidence="4">
    <location>
        <begin position="901"/>
        <end position="994"/>
    </location>
</feature>
<feature type="region of interest" description="Disordered" evidence="4">
    <location>
        <begin position="1"/>
        <end position="70"/>
    </location>
</feature>
<dbReference type="Pfam" id="PF00616">
    <property type="entry name" value="RasGAP"/>
    <property type="match status" value="2"/>
</dbReference>
<dbReference type="FunFam" id="2.60.40.150:FF:000010">
    <property type="entry name" value="Ras GTPase-activating protein nGAP isoform 2"/>
    <property type="match status" value="1"/>
</dbReference>
<dbReference type="Ensembl" id="ENSTRUT00000051457.2">
    <property type="protein sequence ID" value="ENSTRUP00000054004.2"/>
    <property type="gene ID" value="ENSTRUG00000018585.3"/>
</dbReference>
<dbReference type="InterPro" id="IPR011993">
    <property type="entry name" value="PH-like_dom_sf"/>
</dbReference>
<dbReference type="GO" id="GO:0005096">
    <property type="term" value="F:GTPase activator activity"/>
    <property type="evidence" value="ECO:0007669"/>
    <property type="project" value="UniProtKB-KW"/>
</dbReference>
<dbReference type="InterPro" id="IPR001849">
    <property type="entry name" value="PH_domain"/>
</dbReference>
<feature type="compositionally biased region" description="Polar residues" evidence="4">
    <location>
        <begin position="719"/>
        <end position="737"/>
    </location>
</feature>
<dbReference type="Pfam" id="PF00168">
    <property type="entry name" value="C2"/>
    <property type="match status" value="1"/>
</dbReference>
<dbReference type="PANTHER" id="PTHR10194:SF26">
    <property type="entry name" value="DISABLED HOMOLOG 2-INTERACTING PROTEIN"/>
    <property type="match status" value="1"/>
</dbReference>
<dbReference type="InterPro" id="IPR008936">
    <property type="entry name" value="Rho_GTPase_activation_prot"/>
</dbReference>
<feature type="compositionally biased region" description="Low complexity" evidence="4">
    <location>
        <begin position="844"/>
        <end position="862"/>
    </location>
</feature>
<dbReference type="InterPro" id="IPR039360">
    <property type="entry name" value="Ras_GTPase"/>
</dbReference>
<feature type="compositionally biased region" description="Polar residues" evidence="4">
    <location>
        <begin position="946"/>
        <end position="955"/>
    </location>
</feature>
<feature type="domain" description="C2" evidence="6">
    <location>
        <begin position="194"/>
        <end position="312"/>
    </location>
</feature>
<evidence type="ECO:0000256" key="1">
    <source>
        <dbReference type="ARBA" id="ARBA00022468"/>
    </source>
</evidence>
<dbReference type="InParanoid" id="A0A3B5KKV3"/>
<dbReference type="AlphaFoldDB" id="A0A3B5KKV3"/>
<dbReference type="SUPFAM" id="SSF48350">
    <property type="entry name" value="GTPase activation domain, GAP"/>
    <property type="match status" value="1"/>
</dbReference>
<reference evidence="8 9" key="1">
    <citation type="journal article" date="2011" name="Genome Biol. Evol.">
        <title>Integration of the genetic map and genome assembly of fugu facilitates insights into distinct features of genome evolution in teleosts and mammals.</title>
        <authorList>
            <person name="Kai W."/>
            <person name="Kikuchi K."/>
            <person name="Tohari S."/>
            <person name="Chew A.K."/>
            <person name="Tay A."/>
            <person name="Fujiwara A."/>
            <person name="Hosoya S."/>
            <person name="Suetake H."/>
            <person name="Naruse K."/>
            <person name="Brenner S."/>
            <person name="Suzuki Y."/>
            <person name="Venkatesh B."/>
        </authorList>
    </citation>
    <scope>NUCLEOTIDE SEQUENCE [LARGE SCALE GENOMIC DNA]</scope>
</reference>
<dbReference type="Proteomes" id="UP000005226">
    <property type="component" value="Chromosome 6"/>
</dbReference>
<dbReference type="SMART" id="SM00323">
    <property type="entry name" value="RasGAP"/>
    <property type="match status" value="1"/>
</dbReference>
<dbReference type="InterPro" id="IPR001936">
    <property type="entry name" value="RasGAP_dom"/>
</dbReference>
<evidence type="ECO:0000256" key="3">
    <source>
        <dbReference type="SAM" id="Coils"/>
    </source>
</evidence>
<evidence type="ECO:0000313" key="9">
    <source>
        <dbReference type="Proteomes" id="UP000005226"/>
    </source>
</evidence>
<dbReference type="InterPro" id="IPR035892">
    <property type="entry name" value="C2_domain_sf"/>
</dbReference>